<name>A0A4R7KTN4_9CLOT</name>
<gene>
    <name evidence="2" type="ORF">EDD71_102139</name>
</gene>
<accession>A0A4R7KTN4</accession>
<reference evidence="2 3" key="1">
    <citation type="submission" date="2019-03" db="EMBL/GenBank/DDBJ databases">
        <title>Genomic Encyclopedia of Type Strains, Phase IV (KMG-IV): sequencing the most valuable type-strain genomes for metagenomic binning, comparative biology and taxonomic classification.</title>
        <authorList>
            <person name="Goeker M."/>
        </authorList>
    </citation>
    <scope>NUCLEOTIDE SEQUENCE [LARGE SCALE GENOMIC DNA]</scope>
    <source>
        <strain evidence="2 3">DSM 24455</strain>
    </source>
</reference>
<evidence type="ECO:0000259" key="1">
    <source>
        <dbReference type="Pfam" id="PF13556"/>
    </source>
</evidence>
<dbReference type="InterPro" id="IPR042070">
    <property type="entry name" value="PucR_C-HTH_sf"/>
</dbReference>
<dbReference type="PANTHER" id="PTHR33744:SF15">
    <property type="entry name" value="CARBOHYDRATE DIACID REGULATOR"/>
    <property type="match status" value="1"/>
</dbReference>
<dbReference type="InterPro" id="IPR051448">
    <property type="entry name" value="CdaR-like_regulators"/>
</dbReference>
<organism evidence="2 3">
    <name type="scientific">Fonticella tunisiensis</name>
    <dbReference type="NCBI Taxonomy" id="1096341"/>
    <lineage>
        <taxon>Bacteria</taxon>
        <taxon>Bacillati</taxon>
        <taxon>Bacillota</taxon>
        <taxon>Clostridia</taxon>
        <taxon>Eubacteriales</taxon>
        <taxon>Clostridiaceae</taxon>
        <taxon>Fonticella</taxon>
    </lineage>
</organism>
<sequence>MTFCDTLQNALGCSIGIYNLEGRLIEGEDIGFKVTENVIYNDVNTYIRTGNYIISARANLSQDACSIIRVMWSASLEKEAADYMQPLEHILKSNVSYESVRGRYLDNTVLYIYANRNILGMLKSIYEGYNAHIVYDGEGYYLVNRAEDIEQEAQSILSDIRQECGVNVIIGCGRRVSDSYTIKQSADHAKKAFYLARSLGFKEGFYHIDKMILYGIIDEVSADDIDFYVKGGYEGFNEVMRDKELIDTAEELLRCHLNISEAARRLYLHRNTLLYRVEKIKNLTGLDIKKFEEAVIFRTIMSIYKLKWR</sequence>
<proteinExistence type="predicted"/>
<dbReference type="EMBL" id="SOAZ01000002">
    <property type="protein sequence ID" value="TDT63379.1"/>
    <property type="molecule type" value="Genomic_DNA"/>
</dbReference>
<dbReference type="Proteomes" id="UP000295325">
    <property type="component" value="Unassembled WGS sequence"/>
</dbReference>
<dbReference type="RefSeq" id="WP_133627033.1">
    <property type="nucleotide sequence ID" value="NZ_SOAZ01000002.1"/>
</dbReference>
<dbReference type="InterPro" id="IPR025736">
    <property type="entry name" value="PucR_C-HTH_dom"/>
</dbReference>
<protein>
    <submittedName>
        <fullName evidence="2">PucR-like helix-turn-helix protein</fullName>
    </submittedName>
</protein>
<dbReference type="Pfam" id="PF13556">
    <property type="entry name" value="HTH_30"/>
    <property type="match status" value="1"/>
</dbReference>
<dbReference type="Gene3D" id="1.10.10.2840">
    <property type="entry name" value="PucR C-terminal helix-turn-helix domain"/>
    <property type="match status" value="1"/>
</dbReference>
<keyword evidence="3" id="KW-1185">Reference proteome</keyword>
<comment type="caution">
    <text evidence="2">The sequence shown here is derived from an EMBL/GenBank/DDBJ whole genome shotgun (WGS) entry which is preliminary data.</text>
</comment>
<feature type="domain" description="PucR C-terminal helix-turn-helix" evidence="1">
    <location>
        <begin position="245"/>
        <end position="295"/>
    </location>
</feature>
<dbReference type="SUPFAM" id="SSF46689">
    <property type="entry name" value="Homeodomain-like"/>
    <property type="match status" value="1"/>
</dbReference>
<dbReference type="InterPro" id="IPR009057">
    <property type="entry name" value="Homeodomain-like_sf"/>
</dbReference>
<evidence type="ECO:0000313" key="2">
    <source>
        <dbReference type="EMBL" id="TDT63379.1"/>
    </source>
</evidence>
<evidence type="ECO:0000313" key="3">
    <source>
        <dbReference type="Proteomes" id="UP000295325"/>
    </source>
</evidence>
<dbReference type="OrthoDB" id="9792148at2"/>
<dbReference type="AlphaFoldDB" id="A0A4R7KTN4"/>
<dbReference type="PANTHER" id="PTHR33744">
    <property type="entry name" value="CARBOHYDRATE DIACID REGULATOR"/>
    <property type="match status" value="1"/>
</dbReference>